<name>A0A1Y1ZQH6_9PLEO</name>
<dbReference type="AlphaFoldDB" id="A0A1Y1ZQH6"/>
<dbReference type="Proteomes" id="UP000193144">
    <property type="component" value="Unassembled WGS sequence"/>
</dbReference>
<feature type="region of interest" description="Disordered" evidence="1">
    <location>
        <begin position="124"/>
        <end position="149"/>
    </location>
</feature>
<dbReference type="EMBL" id="MCFA01000050">
    <property type="protein sequence ID" value="ORY12500.1"/>
    <property type="molecule type" value="Genomic_DNA"/>
</dbReference>
<gene>
    <name evidence="2" type="ORF">BCR34DRAFT_663745</name>
</gene>
<keyword evidence="3" id="KW-1185">Reference proteome</keyword>
<evidence type="ECO:0000313" key="3">
    <source>
        <dbReference type="Proteomes" id="UP000193144"/>
    </source>
</evidence>
<comment type="caution">
    <text evidence="2">The sequence shown here is derived from an EMBL/GenBank/DDBJ whole genome shotgun (WGS) entry which is preliminary data.</text>
</comment>
<feature type="region of interest" description="Disordered" evidence="1">
    <location>
        <begin position="48"/>
        <end position="74"/>
    </location>
</feature>
<sequence>MTLTGGVDGYSGNKTYSAIRYDLFWGLDWGKGNKKKYKNKHSELDGKFDTKSTSTKAHGLVSESGPDNSPLKAEINTDISFGRNKIPRLLPHDLEVGGFELEISDMRSLLRPRGLSLEQNFVITDPMTRGPGRSDGNKQTPDGPVLGPHTYTLQLQIHLVQPSSMH</sequence>
<evidence type="ECO:0000313" key="2">
    <source>
        <dbReference type="EMBL" id="ORY12500.1"/>
    </source>
</evidence>
<reference evidence="2 3" key="1">
    <citation type="submission" date="2016-07" db="EMBL/GenBank/DDBJ databases">
        <title>Pervasive Adenine N6-methylation of Active Genes in Fungi.</title>
        <authorList>
            <consortium name="DOE Joint Genome Institute"/>
            <person name="Mondo S.J."/>
            <person name="Dannebaum R.O."/>
            <person name="Kuo R.C."/>
            <person name="Labutti K."/>
            <person name="Haridas S."/>
            <person name="Kuo A."/>
            <person name="Salamov A."/>
            <person name="Ahrendt S.R."/>
            <person name="Lipzen A."/>
            <person name="Sullivan W."/>
            <person name="Andreopoulos W.B."/>
            <person name="Clum A."/>
            <person name="Lindquist E."/>
            <person name="Daum C."/>
            <person name="Ramamoorthy G.K."/>
            <person name="Gryganskyi A."/>
            <person name="Culley D."/>
            <person name="Magnuson J.K."/>
            <person name="James T.Y."/>
            <person name="O'Malley M.A."/>
            <person name="Stajich J.E."/>
            <person name="Spatafora J.W."/>
            <person name="Visel A."/>
            <person name="Grigoriev I.V."/>
        </authorList>
    </citation>
    <scope>NUCLEOTIDE SEQUENCE [LARGE SCALE GENOMIC DNA]</scope>
    <source>
        <strain evidence="2 3">CBS 115471</strain>
    </source>
</reference>
<organism evidence="2 3">
    <name type="scientific">Clohesyomyces aquaticus</name>
    <dbReference type="NCBI Taxonomy" id="1231657"/>
    <lineage>
        <taxon>Eukaryota</taxon>
        <taxon>Fungi</taxon>
        <taxon>Dikarya</taxon>
        <taxon>Ascomycota</taxon>
        <taxon>Pezizomycotina</taxon>
        <taxon>Dothideomycetes</taxon>
        <taxon>Pleosporomycetidae</taxon>
        <taxon>Pleosporales</taxon>
        <taxon>Lindgomycetaceae</taxon>
        <taxon>Clohesyomyces</taxon>
    </lineage>
</organism>
<accession>A0A1Y1ZQH6</accession>
<evidence type="ECO:0000256" key="1">
    <source>
        <dbReference type="SAM" id="MobiDB-lite"/>
    </source>
</evidence>
<proteinExistence type="predicted"/>
<protein>
    <submittedName>
        <fullName evidence="2">Uncharacterized protein</fullName>
    </submittedName>
</protein>